<evidence type="ECO:0000313" key="2">
    <source>
        <dbReference type="EMBL" id="KDQ08333.1"/>
    </source>
</evidence>
<accession>A0A067LY88</accession>
<evidence type="ECO:0000256" key="1">
    <source>
        <dbReference type="SAM" id="Phobius"/>
    </source>
</evidence>
<name>A0A067LY88_BOTB1</name>
<keyword evidence="1" id="KW-0472">Membrane</keyword>
<dbReference type="InParanoid" id="A0A067LY88"/>
<dbReference type="EMBL" id="KL198092">
    <property type="protein sequence ID" value="KDQ08333.1"/>
    <property type="molecule type" value="Genomic_DNA"/>
</dbReference>
<organism evidence="2 3">
    <name type="scientific">Botryobasidium botryosum (strain FD-172 SS1)</name>
    <dbReference type="NCBI Taxonomy" id="930990"/>
    <lineage>
        <taxon>Eukaryota</taxon>
        <taxon>Fungi</taxon>
        <taxon>Dikarya</taxon>
        <taxon>Basidiomycota</taxon>
        <taxon>Agaricomycotina</taxon>
        <taxon>Agaricomycetes</taxon>
        <taxon>Cantharellales</taxon>
        <taxon>Botryobasidiaceae</taxon>
        <taxon>Botryobasidium</taxon>
    </lineage>
</organism>
<dbReference type="AlphaFoldDB" id="A0A067LY88"/>
<keyword evidence="1" id="KW-0812">Transmembrane</keyword>
<keyword evidence="3" id="KW-1185">Reference proteome</keyword>
<feature type="transmembrane region" description="Helical" evidence="1">
    <location>
        <begin position="62"/>
        <end position="81"/>
    </location>
</feature>
<reference evidence="3" key="1">
    <citation type="journal article" date="2014" name="Proc. Natl. Acad. Sci. U.S.A.">
        <title>Extensive sampling of basidiomycete genomes demonstrates inadequacy of the white-rot/brown-rot paradigm for wood decay fungi.</title>
        <authorList>
            <person name="Riley R."/>
            <person name="Salamov A.A."/>
            <person name="Brown D.W."/>
            <person name="Nagy L.G."/>
            <person name="Floudas D."/>
            <person name="Held B.W."/>
            <person name="Levasseur A."/>
            <person name="Lombard V."/>
            <person name="Morin E."/>
            <person name="Otillar R."/>
            <person name="Lindquist E.A."/>
            <person name="Sun H."/>
            <person name="LaButti K.M."/>
            <person name="Schmutz J."/>
            <person name="Jabbour D."/>
            <person name="Luo H."/>
            <person name="Baker S.E."/>
            <person name="Pisabarro A.G."/>
            <person name="Walton J.D."/>
            <person name="Blanchette R.A."/>
            <person name="Henrissat B."/>
            <person name="Martin F."/>
            <person name="Cullen D."/>
            <person name="Hibbett D.S."/>
            <person name="Grigoriev I.V."/>
        </authorList>
    </citation>
    <scope>NUCLEOTIDE SEQUENCE [LARGE SCALE GENOMIC DNA]</scope>
    <source>
        <strain evidence="3">FD-172 SS1</strain>
    </source>
</reference>
<evidence type="ECO:0000313" key="3">
    <source>
        <dbReference type="Proteomes" id="UP000027195"/>
    </source>
</evidence>
<gene>
    <name evidence="2" type="ORF">BOTBODRAFT_38024</name>
</gene>
<protein>
    <submittedName>
        <fullName evidence="2">Uncharacterized protein</fullName>
    </submittedName>
</protein>
<dbReference type="HOGENOM" id="CLU_2096484_0_0_1"/>
<sequence>MSPIALDAIYSTMAIEYAGLEEFREEVRAVRSRILSPLSRLLDECISIMFPRVSQHLRTIKFTHLYFGVFAFLFGVIARPAPIPARDPLDAPGLPGRSASCPRICTCAFGFLRYIE</sequence>
<proteinExistence type="predicted"/>
<keyword evidence="1" id="KW-1133">Transmembrane helix</keyword>
<dbReference type="Proteomes" id="UP000027195">
    <property type="component" value="Unassembled WGS sequence"/>
</dbReference>